<evidence type="ECO:0000256" key="2">
    <source>
        <dbReference type="ARBA" id="ARBA00022448"/>
    </source>
</evidence>
<comment type="caution">
    <text evidence="10">The sequence shown here is derived from an EMBL/GenBank/DDBJ whole genome shotgun (WGS) entry which is preliminary data.</text>
</comment>
<organism evidence="10 11">
    <name type="scientific">Candidatus Egerieimonas intestinavium</name>
    <dbReference type="NCBI Taxonomy" id="2840777"/>
    <lineage>
        <taxon>Bacteria</taxon>
        <taxon>Bacillati</taxon>
        <taxon>Bacillota</taxon>
        <taxon>Clostridia</taxon>
        <taxon>Lachnospirales</taxon>
        <taxon>Lachnospiraceae</taxon>
        <taxon>Lachnospiraceae incertae sedis</taxon>
        <taxon>Candidatus Egerieimonas</taxon>
    </lineage>
</organism>
<keyword evidence="3" id="KW-1003">Cell membrane</keyword>
<feature type="transmembrane region" description="Helical" evidence="9">
    <location>
        <begin position="52"/>
        <end position="71"/>
    </location>
</feature>
<proteinExistence type="inferred from homology"/>
<gene>
    <name evidence="10" type="ORF">IAB98_04250</name>
</gene>
<accession>A0A9D1EII7</accession>
<evidence type="ECO:0000256" key="9">
    <source>
        <dbReference type="SAM" id="Phobius"/>
    </source>
</evidence>
<dbReference type="CDD" id="cd06582">
    <property type="entry name" value="TM_PBP1_LivH_like"/>
    <property type="match status" value="1"/>
</dbReference>
<dbReference type="Pfam" id="PF02653">
    <property type="entry name" value="BPD_transp_2"/>
    <property type="match status" value="1"/>
</dbReference>
<protein>
    <submittedName>
        <fullName evidence="10">Branched-chain amino acid ABC transporter permease</fullName>
    </submittedName>
</protein>
<evidence type="ECO:0000256" key="4">
    <source>
        <dbReference type="ARBA" id="ARBA00022692"/>
    </source>
</evidence>
<dbReference type="PANTHER" id="PTHR11795:SF445">
    <property type="entry name" value="AMINO ACID ABC TRANSPORTER PERMEASE PROTEIN"/>
    <property type="match status" value="1"/>
</dbReference>
<dbReference type="PANTHER" id="PTHR11795">
    <property type="entry name" value="BRANCHED-CHAIN AMINO ACID TRANSPORT SYSTEM PERMEASE PROTEIN LIVH"/>
    <property type="match status" value="1"/>
</dbReference>
<comment type="subcellular location">
    <subcellularLocation>
        <location evidence="1">Cell membrane</location>
        <topology evidence="1">Multi-pass membrane protein</topology>
    </subcellularLocation>
</comment>
<sequence>MGTIYALLAMGIALVWGVMNILSFSQGEFMMVAMYITFFINVALGWDPLAAMPLVIVIMFVLGLMIYRTIITKALKGPVLGQRLVTFALGMVLCNGMILIAGGQTKSISQKIIHGNIELGSVTISKEKMVLVVTSILVTALLFWFMNRTKMGKAIRATSQDKEAAGLVGINTQTAYMIAFGISAAIAGAGGCAMTYYYYFTPNIGTNFMIFGFIAVCLGGFGSIGGAFVGGMIMGLIDLFTGTYFSVSYKYMAISIIFLLIVTFKPKGLFGR</sequence>
<feature type="transmembrane region" description="Helical" evidence="9">
    <location>
        <begin position="129"/>
        <end position="146"/>
    </location>
</feature>
<keyword evidence="2" id="KW-0813">Transport</keyword>
<keyword evidence="7 9" id="KW-0472">Membrane</keyword>
<reference evidence="10" key="2">
    <citation type="journal article" date="2021" name="PeerJ">
        <title>Extensive microbial diversity within the chicken gut microbiome revealed by metagenomics and culture.</title>
        <authorList>
            <person name="Gilroy R."/>
            <person name="Ravi A."/>
            <person name="Getino M."/>
            <person name="Pursley I."/>
            <person name="Horton D.L."/>
            <person name="Alikhan N.F."/>
            <person name="Baker D."/>
            <person name="Gharbi K."/>
            <person name="Hall N."/>
            <person name="Watson M."/>
            <person name="Adriaenssens E.M."/>
            <person name="Foster-Nyarko E."/>
            <person name="Jarju S."/>
            <person name="Secka A."/>
            <person name="Antonio M."/>
            <person name="Oren A."/>
            <person name="Chaudhuri R.R."/>
            <person name="La Ragione R."/>
            <person name="Hildebrand F."/>
            <person name="Pallen M.J."/>
        </authorList>
    </citation>
    <scope>NUCLEOTIDE SEQUENCE</scope>
    <source>
        <strain evidence="10">ChiSxjej1B13-7041</strain>
    </source>
</reference>
<dbReference type="GO" id="GO:0022857">
    <property type="term" value="F:transmembrane transporter activity"/>
    <property type="evidence" value="ECO:0007669"/>
    <property type="project" value="InterPro"/>
</dbReference>
<evidence type="ECO:0000256" key="5">
    <source>
        <dbReference type="ARBA" id="ARBA00022970"/>
    </source>
</evidence>
<evidence type="ECO:0000256" key="1">
    <source>
        <dbReference type="ARBA" id="ARBA00004651"/>
    </source>
</evidence>
<feature type="transmembrane region" description="Helical" evidence="9">
    <location>
        <begin position="210"/>
        <end position="237"/>
    </location>
</feature>
<feature type="transmembrane region" description="Helical" evidence="9">
    <location>
        <begin position="175"/>
        <end position="198"/>
    </location>
</feature>
<evidence type="ECO:0000313" key="11">
    <source>
        <dbReference type="Proteomes" id="UP000886841"/>
    </source>
</evidence>
<name>A0A9D1EII7_9FIRM</name>
<feature type="transmembrane region" description="Helical" evidence="9">
    <location>
        <begin position="249"/>
        <end position="266"/>
    </location>
</feature>
<feature type="transmembrane region" description="Helical" evidence="9">
    <location>
        <begin position="6"/>
        <end position="22"/>
    </location>
</feature>
<keyword evidence="6 9" id="KW-1133">Transmembrane helix</keyword>
<dbReference type="GO" id="GO:0005886">
    <property type="term" value="C:plasma membrane"/>
    <property type="evidence" value="ECO:0007669"/>
    <property type="project" value="UniProtKB-SubCell"/>
</dbReference>
<comment type="similarity">
    <text evidence="8">Belongs to the binding-protein-dependent transport system permease family. LivHM subfamily.</text>
</comment>
<dbReference type="EMBL" id="DVHU01000036">
    <property type="protein sequence ID" value="HIR92615.1"/>
    <property type="molecule type" value="Genomic_DNA"/>
</dbReference>
<keyword evidence="5" id="KW-0029">Amino-acid transport</keyword>
<evidence type="ECO:0000313" key="10">
    <source>
        <dbReference type="EMBL" id="HIR92615.1"/>
    </source>
</evidence>
<dbReference type="InterPro" id="IPR001851">
    <property type="entry name" value="ABC_transp_permease"/>
</dbReference>
<dbReference type="Proteomes" id="UP000886841">
    <property type="component" value="Unassembled WGS sequence"/>
</dbReference>
<dbReference type="AlphaFoldDB" id="A0A9D1EII7"/>
<reference evidence="10" key="1">
    <citation type="submission" date="2020-10" db="EMBL/GenBank/DDBJ databases">
        <authorList>
            <person name="Gilroy R."/>
        </authorList>
    </citation>
    <scope>NUCLEOTIDE SEQUENCE</scope>
    <source>
        <strain evidence="10">ChiSxjej1B13-7041</strain>
    </source>
</reference>
<evidence type="ECO:0000256" key="7">
    <source>
        <dbReference type="ARBA" id="ARBA00023136"/>
    </source>
</evidence>
<evidence type="ECO:0000256" key="3">
    <source>
        <dbReference type="ARBA" id="ARBA00022475"/>
    </source>
</evidence>
<dbReference type="GO" id="GO:0006865">
    <property type="term" value="P:amino acid transport"/>
    <property type="evidence" value="ECO:0007669"/>
    <property type="project" value="UniProtKB-KW"/>
</dbReference>
<dbReference type="InterPro" id="IPR052157">
    <property type="entry name" value="BCAA_transport_permease"/>
</dbReference>
<evidence type="ECO:0000256" key="6">
    <source>
        <dbReference type="ARBA" id="ARBA00022989"/>
    </source>
</evidence>
<feature type="transmembrane region" description="Helical" evidence="9">
    <location>
        <begin position="83"/>
        <end position="101"/>
    </location>
</feature>
<evidence type="ECO:0000256" key="8">
    <source>
        <dbReference type="ARBA" id="ARBA00037998"/>
    </source>
</evidence>
<keyword evidence="4 9" id="KW-0812">Transmembrane</keyword>